<sequence length="86" mass="9762">MNVGPQWSPTVWKQVTDSSQGCHFIKLYEKREKQLSLSNKSKSYPQAQTYRWKRKVSAADESTSKSAKSSYGNEAIQCKDDIAAPF</sequence>
<evidence type="ECO:0000313" key="1">
    <source>
        <dbReference type="EMBL" id="KAH3797849.1"/>
    </source>
</evidence>
<dbReference type="AlphaFoldDB" id="A0A9D4FHM4"/>
<dbReference type="EMBL" id="JAIWYP010000007">
    <property type="protein sequence ID" value="KAH3797849.1"/>
    <property type="molecule type" value="Genomic_DNA"/>
</dbReference>
<proteinExistence type="predicted"/>
<reference evidence="1" key="2">
    <citation type="submission" date="2020-11" db="EMBL/GenBank/DDBJ databases">
        <authorList>
            <person name="McCartney M.A."/>
            <person name="Auch B."/>
            <person name="Kono T."/>
            <person name="Mallez S."/>
            <person name="Becker A."/>
            <person name="Gohl D.M."/>
            <person name="Silverstein K.A.T."/>
            <person name="Koren S."/>
            <person name="Bechman K.B."/>
            <person name="Herman A."/>
            <person name="Abrahante J.E."/>
            <person name="Garbe J."/>
        </authorList>
    </citation>
    <scope>NUCLEOTIDE SEQUENCE</scope>
    <source>
        <strain evidence="1">Duluth1</strain>
        <tissue evidence="1">Whole animal</tissue>
    </source>
</reference>
<dbReference type="Proteomes" id="UP000828390">
    <property type="component" value="Unassembled WGS sequence"/>
</dbReference>
<name>A0A9D4FHM4_DREPO</name>
<evidence type="ECO:0000313" key="2">
    <source>
        <dbReference type="Proteomes" id="UP000828390"/>
    </source>
</evidence>
<protein>
    <submittedName>
        <fullName evidence="1">Uncharacterized protein</fullName>
    </submittedName>
</protein>
<comment type="caution">
    <text evidence="1">The sequence shown here is derived from an EMBL/GenBank/DDBJ whole genome shotgun (WGS) entry which is preliminary data.</text>
</comment>
<reference evidence="1" key="1">
    <citation type="journal article" date="2019" name="bioRxiv">
        <title>The Genome of the Zebra Mussel, Dreissena polymorpha: A Resource for Invasive Species Research.</title>
        <authorList>
            <person name="McCartney M.A."/>
            <person name="Auch B."/>
            <person name="Kono T."/>
            <person name="Mallez S."/>
            <person name="Zhang Y."/>
            <person name="Obille A."/>
            <person name="Becker A."/>
            <person name="Abrahante J.E."/>
            <person name="Garbe J."/>
            <person name="Badalamenti J.P."/>
            <person name="Herman A."/>
            <person name="Mangelson H."/>
            <person name="Liachko I."/>
            <person name="Sullivan S."/>
            <person name="Sone E.D."/>
            <person name="Koren S."/>
            <person name="Silverstein K.A.T."/>
            <person name="Beckman K.B."/>
            <person name="Gohl D.M."/>
        </authorList>
    </citation>
    <scope>NUCLEOTIDE SEQUENCE</scope>
    <source>
        <strain evidence="1">Duluth1</strain>
        <tissue evidence="1">Whole animal</tissue>
    </source>
</reference>
<gene>
    <name evidence="1" type="ORF">DPMN_151437</name>
</gene>
<accession>A0A9D4FHM4</accession>
<keyword evidence="2" id="KW-1185">Reference proteome</keyword>
<organism evidence="1 2">
    <name type="scientific">Dreissena polymorpha</name>
    <name type="common">Zebra mussel</name>
    <name type="synonym">Mytilus polymorpha</name>
    <dbReference type="NCBI Taxonomy" id="45954"/>
    <lineage>
        <taxon>Eukaryota</taxon>
        <taxon>Metazoa</taxon>
        <taxon>Spiralia</taxon>
        <taxon>Lophotrochozoa</taxon>
        <taxon>Mollusca</taxon>
        <taxon>Bivalvia</taxon>
        <taxon>Autobranchia</taxon>
        <taxon>Heteroconchia</taxon>
        <taxon>Euheterodonta</taxon>
        <taxon>Imparidentia</taxon>
        <taxon>Neoheterodontei</taxon>
        <taxon>Myida</taxon>
        <taxon>Dreissenoidea</taxon>
        <taxon>Dreissenidae</taxon>
        <taxon>Dreissena</taxon>
    </lineage>
</organism>